<dbReference type="EMBL" id="JAOYFB010000003">
    <property type="protein sequence ID" value="KAK4011297.1"/>
    <property type="molecule type" value="Genomic_DNA"/>
</dbReference>
<accession>A0ABQ9ZEE6</accession>
<reference evidence="1 2" key="1">
    <citation type="journal article" date="2023" name="Nucleic Acids Res.">
        <title>The hologenome of Daphnia magna reveals possible DNA methylation and microbiome-mediated evolution of the host genome.</title>
        <authorList>
            <person name="Chaturvedi A."/>
            <person name="Li X."/>
            <person name="Dhandapani V."/>
            <person name="Marshall H."/>
            <person name="Kissane S."/>
            <person name="Cuenca-Cambronero M."/>
            <person name="Asole G."/>
            <person name="Calvet F."/>
            <person name="Ruiz-Romero M."/>
            <person name="Marangio P."/>
            <person name="Guigo R."/>
            <person name="Rago D."/>
            <person name="Mirbahai L."/>
            <person name="Eastwood N."/>
            <person name="Colbourne J.K."/>
            <person name="Zhou J."/>
            <person name="Mallon E."/>
            <person name="Orsini L."/>
        </authorList>
    </citation>
    <scope>NUCLEOTIDE SEQUENCE [LARGE SCALE GENOMIC DNA]</scope>
    <source>
        <strain evidence="1">LRV0_1</strain>
    </source>
</reference>
<sequence length="117" mass="13225">MQGLYNQFRWVPLPVKLFIGLPSPGISMDCAHSITLFITINVTNYLLSRPDLKLTGSETNLSKGCFIPEAIAIPGTYVDRQQYYCPQVQESHTIQSFTILKSRSMSLMSLVHENMQN</sequence>
<dbReference type="Proteomes" id="UP001234178">
    <property type="component" value="Unassembled WGS sequence"/>
</dbReference>
<protein>
    <submittedName>
        <fullName evidence="1">Uncharacterized protein</fullName>
    </submittedName>
</protein>
<organism evidence="1 2">
    <name type="scientific">Daphnia magna</name>
    <dbReference type="NCBI Taxonomy" id="35525"/>
    <lineage>
        <taxon>Eukaryota</taxon>
        <taxon>Metazoa</taxon>
        <taxon>Ecdysozoa</taxon>
        <taxon>Arthropoda</taxon>
        <taxon>Crustacea</taxon>
        <taxon>Branchiopoda</taxon>
        <taxon>Diplostraca</taxon>
        <taxon>Cladocera</taxon>
        <taxon>Anomopoda</taxon>
        <taxon>Daphniidae</taxon>
        <taxon>Daphnia</taxon>
    </lineage>
</organism>
<name>A0ABQ9ZEE6_9CRUS</name>
<comment type="caution">
    <text evidence="1">The sequence shown here is derived from an EMBL/GenBank/DDBJ whole genome shotgun (WGS) entry which is preliminary data.</text>
</comment>
<keyword evidence="2" id="KW-1185">Reference proteome</keyword>
<proteinExistence type="predicted"/>
<gene>
    <name evidence="1" type="ORF">OUZ56_020411</name>
</gene>
<evidence type="ECO:0000313" key="2">
    <source>
        <dbReference type="Proteomes" id="UP001234178"/>
    </source>
</evidence>
<evidence type="ECO:0000313" key="1">
    <source>
        <dbReference type="EMBL" id="KAK4011297.1"/>
    </source>
</evidence>